<keyword evidence="9" id="KW-1185">Reference proteome</keyword>
<keyword evidence="4 5" id="KW-0067">ATP-binding</keyword>
<sequence>MRGVVRPPPQGSVMAAMKFTYRSGQRPLDGFTLKRGVGRGAFGEVYFAVSDGGKEVALKLLCNSTDAELRGVGHCLNLKHPNLVHLFDLRTDPRGEHWVVMEYVFGESLAHVINKHPTGLPTPVVREWFAALCRGVGYLHNQGVVHRDLKPGNIFIEHGQLKIGDYGLSRRISGSERDELSRGVGTPYYMAPEIKNGNYTASIDIYACGVILYEMVTGLRPFNGETPYEVLLKHITETPDLTKLPPPYREVVGRALEKDPAKRYATAAELARAVEEVFAGSRRADAPTATQFPVPSFPAPARATPVMPEPLDLAPPDAVRPVAVPVPVPRVTRAPKVPPAWPPVRTVRDRLTELAGGVALAPLVAAACTAPWAVFQGPVQWALLGRVFLLSTALAWAVMVLGRLPKRSEANPWGRRAVQAAVGLGAGALAFWLDGWALPTGTAAASTRDVVLFTGHRLGQDTLGTVMRYLIYFGATVGLCPWWRATDYRRRERVRFVPIFWAGLLGVVFLFLRPHEAPPAMTGVAVLVIAAVAAQVASPWAGPPPRTRA</sequence>
<evidence type="ECO:0000256" key="1">
    <source>
        <dbReference type="ARBA" id="ARBA00022679"/>
    </source>
</evidence>
<evidence type="ECO:0000313" key="9">
    <source>
        <dbReference type="Proteomes" id="UP000245802"/>
    </source>
</evidence>
<evidence type="ECO:0000256" key="6">
    <source>
        <dbReference type="SAM" id="Phobius"/>
    </source>
</evidence>
<accession>A0A2Z3H4T9</accession>
<feature type="transmembrane region" description="Helical" evidence="6">
    <location>
        <begin position="466"/>
        <end position="484"/>
    </location>
</feature>
<dbReference type="Gene3D" id="1.10.510.10">
    <property type="entry name" value="Transferase(Phosphotransferase) domain 1"/>
    <property type="match status" value="1"/>
</dbReference>
<feature type="transmembrane region" description="Helical" evidence="6">
    <location>
        <begin position="381"/>
        <end position="401"/>
    </location>
</feature>
<organism evidence="8 9">
    <name type="scientific">Gemmata obscuriglobus</name>
    <dbReference type="NCBI Taxonomy" id="114"/>
    <lineage>
        <taxon>Bacteria</taxon>
        <taxon>Pseudomonadati</taxon>
        <taxon>Planctomycetota</taxon>
        <taxon>Planctomycetia</taxon>
        <taxon>Gemmatales</taxon>
        <taxon>Gemmataceae</taxon>
        <taxon>Gemmata</taxon>
    </lineage>
</organism>
<evidence type="ECO:0000313" key="8">
    <source>
        <dbReference type="EMBL" id="AWM41023.1"/>
    </source>
</evidence>
<evidence type="ECO:0000256" key="4">
    <source>
        <dbReference type="ARBA" id="ARBA00022840"/>
    </source>
</evidence>
<keyword evidence="8" id="KW-0723">Serine/threonine-protein kinase</keyword>
<evidence type="ECO:0000256" key="3">
    <source>
        <dbReference type="ARBA" id="ARBA00022777"/>
    </source>
</evidence>
<evidence type="ECO:0000256" key="5">
    <source>
        <dbReference type="PROSITE-ProRule" id="PRU10141"/>
    </source>
</evidence>
<keyword evidence="3 8" id="KW-0418">Kinase</keyword>
<dbReference type="GO" id="GO:0005524">
    <property type="term" value="F:ATP binding"/>
    <property type="evidence" value="ECO:0007669"/>
    <property type="project" value="UniProtKB-UniRule"/>
</dbReference>
<dbReference type="AlphaFoldDB" id="A0A2Z3H4T9"/>
<protein>
    <submittedName>
        <fullName evidence="8">Serine/threonine protein kinase</fullName>
    </submittedName>
</protein>
<dbReference type="OrthoDB" id="6111975at2"/>
<evidence type="ECO:0000256" key="2">
    <source>
        <dbReference type="ARBA" id="ARBA00022741"/>
    </source>
</evidence>
<keyword evidence="2 5" id="KW-0547">Nucleotide-binding</keyword>
<evidence type="ECO:0000259" key="7">
    <source>
        <dbReference type="PROSITE" id="PS50011"/>
    </source>
</evidence>
<dbReference type="Pfam" id="PF00069">
    <property type="entry name" value="Pkinase"/>
    <property type="match status" value="1"/>
</dbReference>
<feature type="domain" description="Protein kinase" evidence="7">
    <location>
        <begin position="31"/>
        <end position="278"/>
    </location>
</feature>
<keyword evidence="6" id="KW-1133">Transmembrane helix</keyword>
<proteinExistence type="predicted"/>
<feature type="transmembrane region" description="Helical" evidence="6">
    <location>
        <begin position="413"/>
        <end position="433"/>
    </location>
</feature>
<dbReference type="InterPro" id="IPR008271">
    <property type="entry name" value="Ser/Thr_kinase_AS"/>
</dbReference>
<dbReference type="PANTHER" id="PTHR43289:SF6">
    <property type="entry name" value="SERINE_THREONINE-PROTEIN KINASE NEKL-3"/>
    <property type="match status" value="1"/>
</dbReference>
<feature type="binding site" evidence="5">
    <location>
        <position position="59"/>
    </location>
    <ligand>
        <name>ATP</name>
        <dbReference type="ChEBI" id="CHEBI:30616"/>
    </ligand>
</feature>
<dbReference type="InterPro" id="IPR011009">
    <property type="entry name" value="Kinase-like_dom_sf"/>
</dbReference>
<keyword evidence="6" id="KW-0472">Membrane</keyword>
<dbReference type="CDD" id="cd14014">
    <property type="entry name" value="STKc_PknB_like"/>
    <property type="match status" value="1"/>
</dbReference>
<reference evidence="8 9" key="1">
    <citation type="submission" date="2018-01" db="EMBL/GenBank/DDBJ databases">
        <title>G. obscuriglobus.</title>
        <authorList>
            <person name="Franke J."/>
            <person name="Blomberg W."/>
            <person name="Selmecki A."/>
        </authorList>
    </citation>
    <scope>NUCLEOTIDE SEQUENCE [LARGE SCALE GENOMIC DNA]</scope>
    <source>
        <strain evidence="8 9">DSM 5831</strain>
    </source>
</reference>
<feature type="transmembrane region" description="Helical" evidence="6">
    <location>
        <begin position="496"/>
        <end position="514"/>
    </location>
</feature>
<dbReference type="PROSITE" id="PS00107">
    <property type="entry name" value="PROTEIN_KINASE_ATP"/>
    <property type="match status" value="1"/>
</dbReference>
<dbReference type="InterPro" id="IPR017441">
    <property type="entry name" value="Protein_kinase_ATP_BS"/>
</dbReference>
<dbReference type="SUPFAM" id="SSF56112">
    <property type="entry name" value="Protein kinase-like (PK-like)"/>
    <property type="match status" value="1"/>
</dbReference>
<dbReference type="InterPro" id="IPR000719">
    <property type="entry name" value="Prot_kinase_dom"/>
</dbReference>
<dbReference type="GO" id="GO:0004674">
    <property type="term" value="F:protein serine/threonine kinase activity"/>
    <property type="evidence" value="ECO:0007669"/>
    <property type="project" value="UniProtKB-KW"/>
</dbReference>
<dbReference type="KEGG" id="gog:C1280_31250"/>
<feature type="transmembrane region" description="Helical" evidence="6">
    <location>
        <begin position="354"/>
        <end position="375"/>
    </location>
</feature>
<keyword evidence="6" id="KW-0812">Transmembrane</keyword>
<feature type="transmembrane region" description="Helical" evidence="6">
    <location>
        <begin position="520"/>
        <end position="541"/>
    </location>
</feature>
<dbReference type="PROSITE" id="PS50011">
    <property type="entry name" value="PROTEIN_KINASE_DOM"/>
    <property type="match status" value="1"/>
</dbReference>
<dbReference type="SMART" id="SM00220">
    <property type="entry name" value="S_TKc"/>
    <property type="match status" value="1"/>
</dbReference>
<keyword evidence="1" id="KW-0808">Transferase</keyword>
<dbReference type="Proteomes" id="UP000245802">
    <property type="component" value="Chromosome"/>
</dbReference>
<dbReference type="PROSITE" id="PS00108">
    <property type="entry name" value="PROTEIN_KINASE_ST"/>
    <property type="match status" value="1"/>
</dbReference>
<gene>
    <name evidence="8" type="ORF">C1280_31250</name>
</gene>
<dbReference type="EMBL" id="CP025958">
    <property type="protein sequence ID" value="AWM41023.1"/>
    <property type="molecule type" value="Genomic_DNA"/>
</dbReference>
<dbReference type="PANTHER" id="PTHR43289">
    <property type="entry name" value="MITOGEN-ACTIVATED PROTEIN KINASE KINASE KINASE 20-RELATED"/>
    <property type="match status" value="1"/>
</dbReference>
<name>A0A2Z3H4T9_9BACT</name>